<dbReference type="GeneID" id="17354069"/>
<feature type="domain" description="Plastid lipid-associated protein/fibrillin conserved" evidence="3">
    <location>
        <begin position="24"/>
        <end position="237"/>
    </location>
</feature>
<name>E1ZHW1_CHLVA</name>
<dbReference type="Pfam" id="PF04755">
    <property type="entry name" value="PAP_fibrillin"/>
    <property type="match status" value="1"/>
</dbReference>
<dbReference type="AlphaFoldDB" id="E1ZHW1"/>
<evidence type="ECO:0000256" key="2">
    <source>
        <dbReference type="ARBA" id="ARBA00022640"/>
    </source>
</evidence>
<dbReference type="GO" id="GO:0009536">
    <property type="term" value="C:plastid"/>
    <property type="evidence" value="ECO:0007669"/>
    <property type="project" value="UniProtKB-SubCell"/>
</dbReference>
<dbReference type="InParanoid" id="E1ZHW1"/>
<dbReference type="OMA" id="IADFVFF"/>
<dbReference type="KEGG" id="cvr:CHLNCDRAFT_135279"/>
<dbReference type="InterPro" id="IPR039633">
    <property type="entry name" value="PAP"/>
</dbReference>
<gene>
    <name evidence="4" type="ORF">CHLNCDRAFT_135279</name>
</gene>
<keyword evidence="5" id="KW-1185">Reference proteome</keyword>
<reference evidence="4 5" key="1">
    <citation type="journal article" date="2010" name="Plant Cell">
        <title>The Chlorella variabilis NC64A genome reveals adaptation to photosymbiosis, coevolution with viruses, and cryptic sex.</title>
        <authorList>
            <person name="Blanc G."/>
            <person name="Duncan G."/>
            <person name="Agarkova I."/>
            <person name="Borodovsky M."/>
            <person name="Gurnon J."/>
            <person name="Kuo A."/>
            <person name="Lindquist E."/>
            <person name="Lucas S."/>
            <person name="Pangilinan J."/>
            <person name="Polle J."/>
            <person name="Salamov A."/>
            <person name="Terry A."/>
            <person name="Yamada T."/>
            <person name="Dunigan D.D."/>
            <person name="Grigoriev I.V."/>
            <person name="Claverie J.M."/>
            <person name="Van Etten J.L."/>
        </authorList>
    </citation>
    <scope>NUCLEOTIDE SEQUENCE [LARGE SCALE GENOMIC DNA]</scope>
    <source>
        <strain evidence="4 5">NC64A</strain>
    </source>
</reference>
<accession>E1ZHW1</accession>
<dbReference type="eggNOG" id="ENOG502SASC">
    <property type="taxonomic scope" value="Eukaryota"/>
</dbReference>
<dbReference type="InterPro" id="IPR006843">
    <property type="entry name" value="PAP/fibrillin_dom"/>
</dbReference>
<evidence type="ECO:0000259" key="3">
    <source>
        <dbReference type="Pfam" id="PF04755"/>
    </source>
</evidence>
<keyword evidence="2" id="KW-0934">Plastid</keyword>
<dbReference type="PANTHER" id="PTHR31906">
    <property type="entry name" value="PLASTID-LIPID-ASSOCIATED PROTEIN 4, CHLOROPLASTIC-RELATED"/>
    <property type="match status" value="1"/>
</dbReference>
<sequence length="241" mass="25002">MVSSTPSTESSRSDSSSCSRDVKQLKAQLLQAVSRCNNPQPGDNQLQLEQDVEGLAVELAAANPTPDAALSPLLLGSWALLFSGRSRRLASASAFPASGTGPSLQQALQAASDSLYSLFYANVPVLAGSAVGAGRRSSASNTQVLSAGRVDNIVETTRGLPLRLCVSGSVEAVRPGTGDGPTSCVAVRFDRFTAKVAQLPEAAASLALLKPVGYLDTPFLDSDLRVSVGDKGGLFVLRRVQ</sequence>
<dbReference type="RefSeq" id="XP_005846775.1">
    <property type="nucleotide sequence ID" value="XM_005846713.1"/>
</dbReference>
<dbReference type="EMBL" id="GL433847">
    <property type="protein sequence ID" value="EFN54673.1"/>
    <property type="molecule type" value="Genomic_DNA"/>
</dbReference>
<protein>
    <recommendedName>
        <fullName evidence="3">Plastid lipid-associated protein/fibrillin conserved domain-containing protein</fullName>
    </recommendedName>
</protein>
<dbReference type="OrthoDB" id="201321at2759"/>
<evidence type="ECO:0000256" key="1">
    <source>
        <dbReference type="ARBA" id="ARBA00004474"/>
    </source>
</evidence>
<comment type="subcellular location">
    <subcellularLocation>
        <location evidence="1">Plastid</location>
    </subcellularLocation>
</comment>
<evidence type="ECO:0000313" key="5">
    <source>
        <dbReference type="Proteomes" id="UP000008141"/>
    </source>
</evidence>
<organism evidence="5">
    <name type="scientific">Chlorella variabilis</name>
    <name type="common">Green alga</name>
    <dbReference type="NCBI Taxonomy" id="554065"/>
    <lineage>
        <taxon>Eukaryota</taxon>
        <taxon>Viridiplantae</taxon>
        <taxon>Chlorophyta</taxon>
        <taxon>core chlorophytes</taxon>
        <taxon>Trebouxiophyceae</taxon>
        <taxon>Chlorellales</taxon>
        <taxon>Chlorellaceae</taxon>
        <taxon>Chlorella clade</taxon>
        <taxon>Chlorella</taxon>
    </lineage>
</organism>
<proteinExistence type="predicted"/>
<dbReference type="Proteomes" id="UP000008141">
    <property type="component" value="Unassembled WGS sequence"/>
</dbReference>
<evidence type="ECO:0000313" key="4">
    <source>
        <dbReference type="EMBL" id="EFN54673.1"/>
    </source>
</evidence>